<accession>A0A2N3QUM9</accession>
<dbReference type="EMBL" id="RYVC01000005">
    <property type="protein sequence ID" value="RYQ47604.1"/>
    <property type="molecule type" value="Genomic_DNA"/>
</dbReference>
<sequence>MAIQRRTMKAMEHPARIPLAAPAAPDLGRSLEPAAVPDLGRSAEPPATPRYTDVMFGYCGVLIDWRPRRTIEGLYPAGVVDMFFDPADPHGVAYYDDLADLGWSEERIIADYEREHGPAVAWIMRLYFEFQRLGFYDMIDGMPTLMRDLHARGVRLWGLTNFTVRGVREMHGKYPWLNLLGGTVISAQEGVAKPDPRIYDIAIGRFHLDPAQTLFVDDNACNVLAARAAGLQAVRFESAAQIRALTLD</sequence>
<dbReference type="InterPro" id="IPR036412">
    <property type="entry name" value="HAD-like_sf"/>
</dbReference>
<dbReference type="Pfam" id="PF00702">
    <property type="entry name" value="Hydrolase"/>
    <property type="match status" value="1"/>
</dbReference>
<keyword evidence="1" id="KW-0378">Hydrolase</keyword>
<dbReference type="PANTHER" id="PTHR43611">
    <property type="entry name" value="ALPHA-D-GLUCOSE 1-PHOSPHATE PHOSPHATASE"/>
    <property type="match status" value="1"/>
</dbReference>
<dbReference type="SUPFAM" id="SSF56784">
    <property type="entry name" value="HAD-like"/>
    <property type="match status" value="1"/>
</dbReference>
<dbReference type="NCBIfam" id="TIGR01509">
    <property type="entry name" value="HAD-SF-IA-v3"/>
    <property type="match status" value="1"/>
</dbReference>
<dbReference type="CDD" id="cd02603">
    <property type="entry name" value="HAD_sEH-N_like"/>
    <property type="match status" value="1"/>
</dbReference>
<comment type="caution">
    <text evidence="1">The sequence shown here is derived from an EMBL/GenBank/DDBJ whole genome shotgun (WGS) entry which is preliminary data.</text>
</comment>
<dbReference type="Proteomes" id="UP000292933">
    <property type="component" value="Unassembled WGS sequence"/>
</dbReference>
<dbReference type="PANTHER" id="PTHR43611:SF3">
    <property type="entry name" value="FLAVIN MONONUCLEOTIDE HYDROLASE 1, CHLOROPLATIC"/>
    <property type="match status" value="1"/>
</dbReference>
<dbReference type="GO" id="GO:0016787">
    <property type="term" value="F:hydrolase activity"/>
    <property type="evidence" value="ECO:0007669"/>
    <property type="project" value="UniProtKB-KW"/>
</dbReference>
<evidence type="ECO:0000313" key="2">
    <source>
        <dbReference type="EMBL" id="RYQ47604.1"/>
    </source>
</evidence>
<dbReference type="InterPro" id="IPR023214">
    <property type="entry name" value="HAD_sf"/>
</dbReference>
<dbReference type="Proteomes" id="UP000233783">
    <property type="component" value="Unassembled WGS sequence"/>
</dbReference>
<dbReference type="Gene3D" id="3.40.50.1000">
    <property type="entry name" value="HAD superfamily/HAD-like"/>
    <property type="match status" value="1"/>
</dbReference>
<dbReference type="EMBL" id="PCHB01000013">
    <property type="protein sequence ID" value="PKU95791.1"/>
    <property type="molecule type" value="Genomic_DNA"/>
</dbReference>
<dbReference type="InterPro" id="IPR006439">
    <property type="entry name" value="HAD-SF_hydro_IA"/>
</dbReference>
<protein>
    <submittedName>
        <fullName evidence="1">Alpha beta hydrolase</fullName>
    </submittedName>
</protein>
<dbReference type="AlphaFoldDB" id="A0A2N3QUM9"/>
<gene>
    <name evidence="1" type="ORF">CQR56_1315</name>
    <name evidence="2" type="ORF">PG1780B_0381</name>
</gene>
<evidence type="ECO:0000313" key="3">
    <source>
        <dbReference type="Proteomes" id="UP000233783"/>
    </source>
</evidence>
<reference evidence="1 3" key="1">
    <citation type="submission" date="2017-10" db="EMBL/GenBank/DDBJ databases">
        <title>Bifidobacterium genomics.</title>
        <authorList>
            <person name="Lugli G.A."/>
            <person name="Milani C."/>
            <person name="Mancabelli L."/>
        </authorList>
    </citation>
    <scope>NUCLEOTIDE SEQUENCE [LARGE SCALE GENOMIC DNA]</scope>
    <source>
        <strain evidence="1 3">1744B</strain>
    </source>
</reference>
<proteinExistence type="predicted"/>
<reference evidence="2 4" key="2">
    <citation type="submission" date="2018-12" db="EMBL/GenBank/DDBJ databases">
        <title>Unveiling genomic diversity among members of the Bifidobacterium pseudolongum species, a widely distributed gut commensal of the animal kingdom.</title>
        <authorList>
            <person name="Lugli G.A."/>
            <person name="Duranti S."/>
            <person name="Albert K."/>
            <person name="Mancabelli L."/>
            <person name="Napoli S."/>
            <person name="Viappiani A."/>
            <person name="Anzalone R."/>
            <person name="Longhi G."/>
            <person name="Milani C."/>
            <person name="Turroni F."/>
            <person name="Alessandri G."/>
            <person name="Sela D.A."/>
            <person name="Van Sinderen D."/>
            <person name="Ventura M."/>
        </authorList>
    </citation>
    <scope>NUCLEOTIDE SEQUENCE [LARGE SCALE GENOMIC DNA]</scope>
    <source>
        <strain evidence="2 4">1780B</strain>
    </source>
</reference>
<evidence type="ECO:0000313" key="4">
    <source>
        <dbReference type="Proteomes" id="UP000292933"/>
    </source>
</evidence>
<evidence type="ECO:0000313" key="1">
    <source>
        <dbReference type="EMBL" id="PKU95791.1"/>
    </source>
</evidence>
<organism evidence="1 3">
    <name type="scientific">Bifidobacterium pseudolongum subsp. globosum</name>
    <dbReference type="NCBI Taxonomy" id="1690"/>
    <lineage>
        <taxon>Bacteria</taxon>
        <taxon>Bacillati</taxon>
        <taxon>Actinomycetota</taxon>
        <taxon>Actinomycetes</taxon>
        <taxon>Bifidobacteriales</taxon>
        <taxon>Bifidobacteriaceae</taxon>
        <taxon>Bifidobacterium</taxon>
    </lineage>
</organism>
<name>A0A2N3QUM9_9BIFI</name>